<evidence type="ECO:0000313" key="3">
    <source>
        <dbReference type="EMBL" id="KAK0162048.1"/>
    </source>
</evidence>
<organism evidence="3 4">
    <name type="scientific">Microctonus hyperodae</name>
    <name type="common">Parasitoid wasp</name>
    <dbReference type="NCBI Taxonomy" id="165561"/>
    <lineage>
        <taxon>Eukaryota</taxon>
        <taxon>Metazoa</taxon>
        <taxon>Ecdysozoa</taxon>
        <taxon>Arthropoda</taxon>
        <taxon>Hexapoda</taxon>
        <taxon>Insecta</taxon>
        <taxon>Pterygota</taxon>
        <taxon>Neoptera</taxon>
        <taxon>Endopterygota</taxon>
        <taxon>Hymenoptera</taxon>
        <taxon>Apocrita</taxon>
        <taxon>Ichneumonoidea</taxon>
        <taxon>Braconidae</taxon>
        <taxon>Euphorinae</taxon>
        <taxon>Microctonus</taxon>
    </lineage>
</organism>
<dbReference type="InterPro" id="IPR052840">
    <property type="entry name" value="U7_snRNA_Sm-like"/>
</dbReference>
<dbReference type="GO" id="GO:0016604">
    <property type="term" value="C:nuclear body"/>
    <property type="evidence" value="ECO:0007669"/>
    <property type="project" value="TreeGrafter"/>
</dbReference>
<dbReference type="GO" id="GO:0071254">
    <property type="term" value="C:cytoplasmic U snRNP body"/>
    <property type="evidence" value="ECO:0007669"/>
    <property type="project" value="TreeGrafter"/>
</dbReference>
<dbReference type="GO" id="GO:0006398">
    <property type="term" value="P:mRNA 3'-end processing by stem-loop binding and cleavage"/>
    <property type="evidence" value="ECO:0007669"/>
    <property type="project" value="TreeGrafter"/>
</dbReference>
<proteinExistence type="predicted"/>
<gene>
    <name evidence="3" type="ORF">PV327_008417</name>
</gene>
<evidence type="ECO:0000256" key="1">
    <source>
        <dbReference type="SAM" id="MobiDB-lite"/>
    </source>
</evidence>
<dbReference type="EMBL" id="JAQQBR010001834">
    <property type="protein sequence ID" value="KAK0162048.1"/>
    <property type="molecule type" value="Genomic_DNA"/>
</dbReference>
<dbReference type="InterPro" id="IPR010920">
    <property type="entry name" value="LSM_dom_sf"/>
</dbReference>
<dbReference type="PANTHER" id="PTHR21196">
    <property type="entry name" value="U7 SNRNA-ASSOCIATED SM-LIKE PROTEIN LSM10"/>
    <property type="match status" value="1"/>
</dbReference>
<accession>A0AA39F329</accession>
<comment type="caution">
    <text evidence="3">The sequence shown here is derived from an EMBL/GenBank/DDBJ whole genome shotgun (WGS) entry which is preliminary data.</text>
</comment>
<reference evidence="3" key="2">
    <citation type="submission" date="2023-03" db="EMBL/GenBank/DDBJ databases">
        <authorList>
            <person name="Inwood S.N."/>
            <person name="Skelly J.G."/>
            <person name="Guhlin J."/>
            <person name="Harrop T.W.R."/>
            <person name="Goldson S.G."/>
            <person name="Dearden P.K."/>
        </authorList>
    </citation>
    <scope>NUCLEOTIDE SEQUENCE</scope>
    <source>
        <strain evidence="3">Lincoln</strain>
        <tissue evidence="3">Whole body</tissue>
    </source>
</reference>
<dbReference type="Proteomes" id="UP001168972">
    <property type="component" value="Unassembled WGS sequence"/>
</dbReference>
<evidence type="ECO:0000313" key="4">
    <source>
        <dbReference type="Proteomes" id="UP001168972"/>
    </source>
</evidence>
<dbReference type="AlphaFoldDB" id="A0AA39F329"/>
<reference evidence="3" key="1">
    <citation type="journal article" date="2023" name="bioRxiv">
        <title>Scaffold-level genome assemblies of two parasitoid biocontrol wasps reveal the parthenogenesis mechanism and an associated novel virus.</title>
        <authorList>
            <person name="Inwood S."/>
            <person name="Skelly J."/>
            <person name="Guhlin J."/>
            <person name="Harrop T."/>
            <person name="Goldson S."/>
            <person name="Dearden P."/>
        </authorList>
    </citation>
    <scope>NUCLEOTIDE SEQUENCE</scope>
    <source>
        <strain evidence="3">Lincoln</strain>
        <tissue evidence="3">Whole body</tissue>
    </source>
</reference>
<dbReference type="GO" id="GO:0071209">
    <property type="term" value="F:U7 snRNA binding"/>
    <property type="evidence" value="ECO:0007669"/>
    <property type="project" value="TreeGrafter"/>
</dbReference>
<name>A0AA39F329_MICHY</name>
<dbReference type="CDD" id="cd01733">
    <property type="entry name" value="LSm10"/>
    <property type="match status" value="1"/>
</dbReference>
<keyword evidence="4" id="KW-1185">Reference proteome</keyword>
<feature type="domain" description="Sm" evidence="2">
    <location>
        <begin position="22"/>
        <end position="85"/>
    </location>
</feature>
<dbReference type="Gene3D" id="2.30.30.100">
    <property type="match status" value="1"/>
</dbReference>
<dbReference type="PANTHER" id="PTHR21196:SF1">
    <property type="entry name" value="U7 SNRNA-ASSOCIATED SM-LIKE PROTEIN LSM10"/>
    <property type="match status" value="1"/>
</dbReference>
<feature type="region of interest" description="Disordered" evidence="1">
    <location>
        <begin position="109"/>
        <end position="130"/>
    </location>
</feature>
<evidence type="ECO:0000259" key="2">
    <source>
        <dbReference type="Pfam" id="PF01423"/>
    </source>
</evidence>
<dbReference type="InterPro" id="IPR001163">
    <property type="entry name" value="Sm_dom_euk/arc"/>
</dbReference>
<protein>
    <recommendedName>
        <fullName evidence="2">Sm domain-containing protein</fullName>
    </recommendedName>
</protein>
<dbReference type="GO" id="GO:0071208">
    <property type="term" value="F:histone pre-mRNA DCP binding"/>
    <property type="evidence" value="ECO:0007669"/>
    <property type="project" value="TreeGrafter"/>
</dbReference>
<dbReference type="SUPFAM" id="SSF50182">
    <property type="entry name" value="Sm-like ribonucleoproteins"/>
    <property type="match status" value="1"/>
</dbReference>
<dbReference type="Pfam" id="PF01423">
    <property type="entry name" value="LSM"/>
    <property type="match status" value="1"/>
</dbReference>
<sequence>MNSRARLTAREKFTFYNSLAILLKAVVGHKTTIDLRNESFVYGTIEDADACMNVVINDCIFTDPRGDKFRFDTFFVQARNIRSVHIPPNIPIIPAIRNELNLLMGPQRPIKSQKPTFKSKRAQKKQEEDKAAMEKLLSMKNIEEPSCSYNKQCKFVL</sequence>